<evidence type="ECO:0000256" key="1">
    <source>
        <dbReference type="ARBA" id="ARBA00009437"/>
    </source>
</evidence>
<dbReference type="RefSeq" id="WP_368580941.1">
    <property type="nucleotide sequence ID" value="NZ_JBFPKB010000029.1"/>
</dbReference>
<dbReference type="Pfam" id="PF03466">
    <property type="entry name" value="LysR_substrate"/>
    <property type="match status" value="1"/>
</dbReference>
<keyword evidence="2" id="KW-0805">Transcription regulation</keyword>
<evidence type="ECO:0000259" key="5">
    <source>
        <dbReference type="PROSITE" id="PS50931"/>
    </source>
</evidence>
<evidence type="ECO:0000256" key="4">
    <source>
        <dbReference type="ARBA" id="ARBA00023163"/>
    </source>
</evidence>
<dbReference type="Proteomes" id="UP001558535">
    <property type="component" value="Unassembled WGS sequence"/>
</dbReference>
<evidence type="ECO:0000256" key="3">
    <source>
        <dbReference type="ARBA" id="ARBA00023125"/>
    </source>
</evidence>
<dbReference type="PANTHER" id="PTHR30419:SF2">
    <property type="entry name" value="LYSR FAMILY TRANSCRIPTIONAL REGULATOR"/>
    <property type="match status" value="1"/>
</dbReference>
<feature type="domain" description="HTH lysR-type" evidence="5">
    <location>
        <begin position="4"/>
        <end position="61"/>
    </location>
</feature>
<evidence type="ECO:0000313" key="7">
    <source>
        <dbReference type="Proteomes" id="UP001558535"/>
    </source>
</evidence>
<dbReference type="EMBL" id="JBFPKE010000026">
    <property type="protein sequence ID" value="MEX3754152.1"/>
    <property type="molecule type" value="Genomic_DNA"/>
</dbReference>
<dbReference type="Pfam" id="PF00126">
    <property type="entry name" value="HTH_1"/>
    <property type="match status" value="1"/>
</dbReference>
<dbReference type="InterPro" id="IPR005119">
    <property type="entry name" value="LysR_subst-bd"/>
</dbReference>
<name>A0ABV3WLM2_9BURK</name>
<sequence>MRDLDLKTLRLFIHVCERGSIAYAAKEAHIEPSAISKRLAQLEHDLGSQLLTRDRGRMEPTPAGLALLERARGVLFAVERMASDVAAFNNGVKGRVSICASLSAVAEALLDDITSFMREPHNRDIQVDVEERTSFDVVRHIREGAASVGVCSSNADLGGLQARPYRLDQLALVVHSDHPLARRESIRFDETLDYDHVSLPHSTPGHAVLQGAAATAGRKIASRVVVSSFDSALRVVAAGLAISVLPVEVTETYRRSFPVKVIPLTDHWAHRRFVVCFKSFDELQPIARRMVEHLCRRATESQLAEKRSSR</sequence>
<evidence type="ECO:0000313" key="6">
    <source>
        <dbReference type="EMBL" id="MEX3754152.1"/>
    </source>
</evidence>
<reference evidence="6 7" key="1">
    <citation type="submission" date="2024-07" db="EMBL/GenBank/DDBJ databases">
        <title>A survey of Mimosa microsymbionts across Brazilian biomes reveals a high diversity of Paraburkholderia nodulating endemic species, but also that Cupriavidus is common as a symbiont of widespread species.</title>
        <authorList>
            <person name="Rouws L."/>
            <person name="Barauna A."/>
            <person name="Beukes C."/>
            <person name="Rouws J.R.C."/>
            <person name="De Faria S.M."/>
            <person name="Gross E."/>
            <person name="Bueno Dos Reis Junior F."/>
            <person name="Simon M.F."/>
            <person name="Maluk M."/>
            <person name="Odee D.W."/>
            <person name="Kenicer G."/>
            <person name="Young J.P.W."/>
            <person name="Reis V.M."/>
            <person name="Zilli J."/>
            <person name="James E.K."/>
        </authorList>
    </citation>
    <scope>NUCLEOTIDE SEQUENCE [LARGE SCALE GENOMIC DNA]</scope>
    <source>
        <strain evidence="6 7">BR14375</strain>
    </source>
</reference>
<gene>
    <name evidence="6" type="ORF">AB3X84_29720</name>
</gene>
<dbReference type="SUPFAM" id="SSF53850">
    <property type="entry name" value="Periplasmic binding protein-like II"/>
    <property type="match status" value="1"/>
</dbReference>
<comment type="similarity">
    <text evidence="1">Belongs to the LysR transcriptional regulatory family.</text>
</comment>
<dbReference type="PANTHER" id="PTHR30419">
    <property type="entry name" value="HTH-TYPE TRANSCRIPTIONAL REGULATOR YBHD"/>
    <property type="match status" value="1"/>
</dbReference>
<proteinExistence type="inferred from homology"/>
<evidence type="ECO:0000256" key="2">
    <source>
        <dbReference type="ARBA" id="ARBA00023015"/>
    </source>
</evidence>
<dbReference type="InterPro" id="IPR000847">
    <property type="entry name" value="LysR_HTH_N"/>
</dbReference>
<dbReference type="SUPFAM" id="SSF46785">
    <property type="entry name" value="Winged helix' DNA-binding domain"/>
    <property type="match status" value="1"/>
</dbReference>
<dbReference type="Gene3D" id="1.10.10.10">
    <property type="entry name" value="Winged helix-like DNA-binding domain superfamily/Winged helix DNA-binding domain"/>
    <property type="match status" value="1"/>
</dbReference>
<dbReference type="InterPro" id="IPR036388">
    <property type="entry name" value="WH-like_DNA-bd_sf"/>
</dbReference>
<dbReference type="InterPro" id="IPR036390">
    <property type="entry name" value="WH_DNA-bd_sf"/>
</dbReference>
<keyword evidence="7" id="KW-1185">Reference proteome</keyword>
<dbReference type="InterPro" id="IPR050950">
    <property type="entry name" value="HTH-type_LysR_regulators"/>
</dbReference>
<dbReference type="Gene3D" id="3.40.190.290">
    <property type="match status" value="1"/>
</dbReference>
<comment type="caution">
    <text evidence="6">The sequence shown here is derived from an EMBL/GenBank/DDBJ whole genome shotgun (WGS) entry which is preliminary data.</text>
</comment>
<dbReference type="PROSITE" id="PS50931">
    <property type="entry name" value="HTH_LYSR"/>
    <property type="match status" value="1"/>
</dbReference>
<keyword evidence="4" id="KW-0804">Transcription</keyword>
<accession>A0ABV3WLM2</accession>
<protein>
    <submittedName>
        <fullName evidence="6">LysR family transcriptional regulator</fullName>
    </submittedName>
</protein>
<organism evidence="6 7">
    <name type="scientific">Paraburkholderia phenoliruptrix</name>
    <dbReference type="NCBI Taxonomy" id="252970"/>
    <lineage>
        <taxon>Bacteria</taxon>
        <taxon>Pseudomonadati</taxon>
        <taxon>Pseudomonadota</taxon>
        <taxon>Betaproteobacteria</taxon>
        <taxon>Burkholderiales</taxon>
        <taxon>Burkholderiaceae</taxon>
        <taxon>Paraburkholderia</taxon>
    </lineage>
</organism>
<keyword evidence="3" id="KW-0238">DNA-binding</keyword>